<evidence type="ECO:0000259" key="9">
    <source>
        <dbReference type="PROSITE" id="PS51350"/>
    </source>
</evidence>
<dbReference type="PRINTS" id="PR00107">
    <property type="entry name" value="PHOSPHOCPHPR"/>
</dbReference>
<dbReference type="InterPro" id="IPR001020">
    <property type="entry name" value="PTS_HPr_His_P_site"/>
</dbReference>
<evidence type="ECO:0000313" key="11">
    <source>
        <dbReference type="Proteomes" id="UP001247542"/>
    </source>
</evidence>
<accession>A0ABU3IC28</accession>
<reference evidence="10 11" key="1">
    <citation type="submission" date="2023-06" db="EMBL/GenBank/DDBJ databases">
        <title>Draft genome sequence of Gleimia hominis type strain CCUG 57540T.</title>
        <authorList>
            <person name="Salva-Serra F."/>
            <person name="Cardew S."/>
            <person name="Jensie Markopoulos S."/>
            <person name="Ohlen M."/>
            <person name="Inganas E."/>
            <person name="Svensson-Stadler L."/>
            <person name="Moore E.R.B."/>
        </authorList>
    </citation>
    <scope>NUCLEOTIDE SEQUENCE [LARGE SCALE GENOMIC DNA]</scope>
    <source>
        <strain evidence="10 11">CCUG 57540</strain>
    </source>
</reference>
<dbReference type="NCBIfam" id="TIGR02364">
    <property type="entry name" value="dha_pts"/>
    <property type="match status" value="1"/>
</dbReference>
<dbReference type="SUPFAM" id="SSF53062">
    <property type="entry name" value="PTS system fructose IIA component-like"/>
    <property type="match status" value="1"/>
</dbReference>
<dbReference type="Proteomes" id="UP001247542">
    <property type="component" value="Unassembled WGS sequence"/>
</dbReference>
<dbReference type="Gene3D" id="3.30.1340.10">
    <property type="entry name" value="HPr-like"/>
    <property type="match status" value="1"/>
</dbReference>
<comment type="caution">
    <text evidence="10">The sequence shown here is derived from an EMBL/GenBank/DDBJ whole genome shotgun (WGS) entry which is preliminary data.</text>
</comment>
<dbReference type="GO" id="GO:0047324">
    <property type="term" value="F:phosphoenolpyruvate-glycerone phosphotransferase activity"/>
    <property type="evidence" value="ECO:0007669"/>
    <property type="project" value="UniProtKB-EC"/>
</dbReference>
<comment type="function">
    <text evidence="2">Component of the dihydroxyacetone kinase complex, which is responsible for the phosphoenolpyruvate (PEP)-dependent phosphorylation of dihydroxyacetone. DhaM serves as the phosphoryl donor. Is phosphorylated by phosphoenolpyruvate in an EI- and HPr-dependent reaction, and a phosphorelay system on histidine residues finally leads to phosphoryl transfer to DhaL and dihydroxyacetone.</text>
</comment>
<dbReference type="CDD" id="cd00367">
    <property type="entry name" value="PTS-HPr_like"/>
    <property type="match status" value="1"/>
</dbReference>
<dbReference type="EC" id="2.7.1.121" evidence="4"/>
<organism evidence="10 11">
    <name type="scientific">Gleimia hominis</name>
    <dbReference type="NCBI Taxonomy" id="595468"/>
    <lineage>
        <taxon>Bacteria</taxon>
        <taxon>Bacillati</taxon>
        <taxon>Actinomycetota</taxon>
        <taxon>Actinomycetes</taxon>
        <taxon>Actinomycetales</taxon>
        <taxon>Actinomycetaceae</taxon>
        <taxon>Gleimia</taxon>
    </lineage>
</organism>
<dbReference type="PANTHER" id="PTHR38594">
    <property type="entry name" value="PEP-DEPENDENT DIHYDROXYACETONE KINASE, PHOSPHORYL DONOR SUBUNIT DHAM"/>
    <property type="match status" value="1"/>
</dbReference>
<dbReference type="EMBL" id="JASXSX010000003">
    <property type="protein sequence ID" value="MDT3767936.1"/>
    <property type="molecule type" value="Genomic_DNA"/>
</dbReference>
<evidence type="ECO:0000256" key="5">
    <source>
        <dbReference type="ARBA" id="ARBA00020422"/>
    </source>
</evidence>
<dbReference type="PROSITE" id="PS00369">
    <property type="entry name" value="PTS_HPR_HIS"/>
    <property type="match status" value="1"/>
</dbReference>
<evidence type="ECO:0000256" key="7">
    <source>
        <dbReference type="ARBA" id="ARBA00046577"/>
    </source>
</evidence>
<feature type="domain" description="PTS EIIA type-4" evidence="8">
    <location>
        <begin position="5"/>
        <end position="129"/>
    </location>
</feature>
<dbReference type="InterPro" id="IPR039643">
    <property type="entry name" value="DhaM"/>
</dbReference>
<dbReference type="PROSITE" id="PS51096">
    <property type="entry name" value="PTS_EIIA_TYPE_4"/>
    <property type="match status" value="1"/>
</dbReference>
<evidence type="ECO:0000256" key="6">
    <source>
        <dbReference type="ARBA" id="ARBA00022679"/>
    </source>
</evidence>
<protein>
    <recommendedName>
        <fullName evidence="5">Phosphocarrier protein HPr</fullName>
        <ecNumber evidence="4">2.7.1.121</ecNumber>
    </recommendedName>
</protein>
<dbReference type="InterPro" id="IPR004701">
    <property type="entry name" value="PTS_EIIA_man-typ"/>
</dbReference>
<keyword evidence="10" id="KW-0418">Kinase</keyword>
<keyword evidence="6 10" id="KW-0808">Transferase</keyword>
<dbReference type="Pfam" id="PF00381">
    <property type="entry name" value="PTS-HPr"/>
    <property type="match status" value="1"/>
</dbReference>
<proteinExistence type="predicted"/>
<name>A0ABU3IC28_9ACTO</name>
<dbReference type="Gene3D" id="3.40.50.510">
    <property type="entry name" value="Phosphotransferase system, mannose-type IIA component"/>
    <property type="match status" value="1"/>
</dbReference>
<evidence type="ECO:0000256" key="2">
    <source>
        <dbReference type="ARBA" id="ARBA00002788"/>
    </source>
</evidence>
<dbReference type="InterPro" id="IPR036662">
    <property type="entry name" value="PTS_EIIA_man-typ_sf"/>
</dbReference>
<comment type="function">
    <text evidence="3">General (non sugar-specific) component of the phosphoenolpyruvate-dependent sugar phosphotransferase system (sugar PTS). This major carbohydrate active-transport system catalyzes the phosphorylation of incoming sugar substrates concomitantly with their translocation across the cell membrane. The phosphoryl group from phosphoenolpyruvate (PEP) is transferred to the phosphoryl carrier protein HPr by enzyme I. Phospho-HPr then transfers it to the PTS EIIA domain.</text>
</comment>
<comment type="catalytic activity">
    <reaction evidence="1">
        <text>dihydroxyacetone + phosphoenolpyruvate = dihydroxyacetone phosphate + pyruvate</text>
        <dbReference type="Rhea" id="RHEA:18381"/>
        <dbReference type="ChEBI" id="CHEBI:15361"/>
        <dbReference type="ChEBI" id="CHEBI:16016"/>
        <dbReference type="ChEBI" id="CHEBI:57642"/>
        <dbReference type="ChEBI" id="CHEBI:58702"/>
        <dbReference type="EC" id="2.7.1.121"/>
    </reaction>
</comment>
<comment type="subunit">
    <text evidence="7">Homodimer. The dihydroxyacetone kinase complex is composed of a homodimer of DhaM, a homodimer of DhaK and the subunit DhaL.</text>
</comment>
<dbReference type="RefSeq" id="WP_313274143.1">
    <property type="nucleotide sequence ID" value="NZ_JASXSX010000003.1"/>
</dbReference>
<evidence type="ECO:0000259" key="8">
    <source>
        <dbReference type="PROSITE" id="PS51096"/>
    </source>
</evidence>
<dbReference type="Pfam" id="PF03610">
    <property type="entry name" value="EIIA-man"/>
    <property type="match status" value="1"/>
</dbReference>
<gene>
    <name evidence="10" type="primary">dhaM</name>
    <name evidence="10" type="ORF">QS713_07670</name>
</gene>
<dbReference type="PROSITE" id="PS51350">
    <property type="entry name" value="PTS_HPR_DOM"/>
    <property type="match status" value="1"/>
</dbReference>
<evidence type="ECO:0000256" key="4">
    <source>
        <dbReference type="ARBA" id="ARBA00012095"/>
    </source>
</evidence>
<feature type="domain" description="HPr" evidence="9">
    <location>
        <begin position="149"/>
        <end position="233"/>
    </location>
</feature>
<evidence type="ECO:0000313" key="10">
    <source>
        <dbReference type="EMBL" id="MDT3767936.1"/>
    </source>
</evidence>
<dbReference type="InterPro" id="IPR000032">
    <property type="entry name" value="HPr-like"/>
</dbReference>
<evidence type="ECO:0000256" key="1">
    <source>
        <dbReference type="ARBA" id="ARBA00001113"/>
    </source>
</evidence>
<dbReference type="NCBIfam" id="TIGR01003">
    <property type="entry name" value="PTS_HPr_family"/>
    <property type="match status" value="1"/>
</dbReference>
<evidence type="ECO:0000256" key="3">
    <source>
        <dbReference type="ARBA" id="ARBA00003681"/>
    </source>
</evidence>
<dbReference type="InterPro" id="IPR035895">
    <property type="entry name" value="HPr-like_sf"/>
</dbReference>
<dbReference type="PANTHER" id="PTHR38594:SF1">
    <property type="entry name" value="PEP-DEPENDENT DIHYDROXYACETONE KINASE, PHOSPHORYL DONOR SUBUNIT DHAM"/>
    <property type="match status" value="1"/>
</dbReference>
<keyword evidence="11" id="KW-1185">Reference proteome</keyword>
<sequence length="233" mass="23766">MSETRAALLLVSHSEQLANGLAALAAQMAPNVTIKTAAGTADGRLGTSYDKVDDTLSEMLEAGSVVVLTDLGSATLTAESVLEFLEDEPVVFADAPFVEGAVAAAVAAQGGGDASTVAQAARQAAQQWGAPSEPEPQAESEEDYANAQAVTAQATIHDPAGLHARPAAKIARVAANYDAVVTINEVEADSVLSVMGLGLKDGDTVTVVARGPQAEEALDNVVNTINETQKDAQ</sequence>
<dbReference type="SUPFAM" id="SSF55594">
    <property type="entry name" value="HPr-like"/>
    <property type="match status" value="1"/>
</dbReference>
<dbReference type="InterPro" id="IPR012844">
    <property type="entry name" value="DhaM_N"/>
</dbReference>